<dbReference type="AlphaFoldDB" id="A0A453EAX9"/>
<evidence type="ECO:0000313" key="2">
    <source>
        <dbReference type="Proteomes" id="UP000015105"/>
    </source>
</evidence>
<reference evidence="1" key="3">
    <citation type="journal article" date="2017" name="Nature">
        <title>Genome sequence of the progenitor of the wheat D genome Aegilops tauschii.</title>
        <authorList>
            <person name="Luo M.C."/>
            <person name="Gu Y.Q."/>
            <person name="Puiu D."/>
            <person name="Wang H."/>
            <person name="Twardziok S.O."/>
            <person name="Deal K.R."/>
            <person name="Huo N."/>
            <person name="Zhu T."/>
            <person name="Wang L."/>
            <person name="Wang Y."/>
            <person name="McGuire P.E."/>
            <person name="Liu S."/>
            <person name="Long H."/>
            <person name="Ramasamy R.K."/>
            <person name="Rodriguez J.C."/>
            <person name="Van S.L."/>
            <person name="Yuan L."/>
            <person name="Wang Z."/>
            <person name="Xia Z."/>
            <person name="Xiao L."/>
            <person name="Anderson O.D."/>
            <person name="Ouyang S."/>
            <person name="Liang Y."/>
            <person name="Zimin A.V."/>
            <person name="Pertea G."/>
            <person name="Qi P."/>
            <person name="Bennetzen J.L."/>
            <person name="Dai X."/>
            <person name="Dawson M.W."/>
            <person name="Muller H.G."/>
            <person name="Kugler K."/>
            <person name="Rivarola-Duarte L."/>
            <person name="Spannagl M."/>
            <person name="Mayer K.F.X."/>
            <person name="Lu F.H."/>
            <person name="Bevan M.W."/>
            <person name="Leroy P."/>
            <person name="Li P."/>
            <person name="You F.M."/>
            <person name="Sun Q."/>
            <person name="Liu Z."/>
            <person name="Lyons E."/>
            <person name="Wicker T."/>
            <person name="Salzberg S.L."/>
            <person name="Devos K.M."/>
            <person name="Dvorak J."/>
        </authorList>
    </citation>
    <scope>NUCLEOTIDE SEQUENCE [LARGE SCALE GENOMIC DNA]</scope>
    <source>
        <strain evidence="1">cv. AL8/78</strain>
    </source>
</reference>
<reference evidence="1" key="4">
    <citation type="submission" date="2019-03" db="UniProtKB">
        <authorList>
            <consortium name="EnsemblPlants"/>
        </authorList>
    </citation>
    <scope>IDENTIFICATION</scope>
</reference>
<protein>
    <submittedName>
        <fullName evidence="1">Uncharacterized protein</fullName>
    </submittedName>
</protein>
<name>A0A453EAX9_AEGTS</name>
<sequence length="138" mass="15832">MMGWWWIAAAAAALAYVAAKLMEVLWWRPRRVEEHFARQGIRGPPYRFFIGCVREMVALMVAASAKPMPPPYRSHNVLPRVLAFYHHWKKIYGKHIRPQPYHSMALLASSSSSAHSASSFVCLISQRQTLFLLLFASF</sequence>
<keyword evidence="2" id="KW-1185">Reference proteome</keyword>
<evidence type="ECO:0000313" key="1">
    <source>
        <dbReference type="EnsemblPlants" id="AET3Gv20278000.27"/>
    </source>
</evidence>
<dbReference type="Gramene" id="AET3Gv20278000.27">
    <property type="protein sequence ID" value="AET3Gv20278000.27"/>
    <property type="gene ID" value="AET3Gv20278000"/>
</dbReference>
<organism evidence="1 2">
    <name type="scientific">Aegilops tauschii subsp. strangulata</name>
    <name type="common">Goatgrass</name>
    <dbReference type="NCBI Taxonomy" id="200361"/>
    <lineage>
        <taxon>Eukaryota</taxon>
        <taxon>Viridiplantae</taxon>
        <taxon>Streptophyta</taxon>
        <taxon>Embryophyta</taxon>
        <taxon>Tracheophyta</taxon>
        <taxon>Spermatophyta</taxon>
        <taxon>Magnoliopsida</taxon>
        <taxon>Liliopsida</taxon>
        <taxon>Poales</taxon>
        <taxon>Poaceae</taxon>
        <taxon>BOP clade</taxon>
        <taxon>Pooideae</taxon>
        <taxon>Triticodae</taxon>
        <taxon>Triticeae</taxon>
        <taxon>Triticinae</taxon>
        <taxon>Aegilops</taxon>
    </lineage>
</organism>
<dbReference type="Proteomes" id="UP000015105">
    <property type="component" value="Chromosome 3D"/>
</dbReference>
<proteinExistence type="predicted"/>
<reference evidence="1" key="5">
    <citation type="journal article" date="2021" name="G3 (Bethesda)">
        <title>Aegilops tauschii genome assembly Aet v5.0 features greater sequence contiguity and improved annotation.</title>
        <authorList>
            <person name="Wang L."/>
            <person name="Zhu T."/>
            <person name="Rodriguez J.C."/>
            <person name="Deal K.R."/>
            <person name="Dubcovsky J."/>
            <person name="McGuire P.E."/>
            <person name="Lux T."/>
            <person name="Spannagl M."/>
            <person name="Mayer K.F.X."/>
            <person name="Baldrich P."/>
            <person name="Meyers B.C."/>
            <person name="Huo N."/>
            <person name="Gu Y.Q."/>
            <person name="Zhou H."/>
            <person name="Devos K.M."/>
            <person name="Bennetzen J.L."/>
            <person name="Unver T."/>
            <person name="Budak H."/>
            <person name="Gulick P.J."/>
            <person name="Galiba G."/>
            <person name="Kalapos B."/>
            <person name="Nelson D.R."/>
            <person name="Li P."/>
            <person name="You F.M."/>
            <person name="Luo M.C."/>
            <person name="Dvorak J."/>
        </authorList>
    </citation>
    <scope>NUCLEOTIDE SEQUENCE [LARGE SCALE GENOMIC DNA]</scope>
    <source>
        <strain evidence="1">cv. AL8/78</strain>
    </source>
</reference>
<reference evidence="2" key="1">
    <citation type="journal article" date="2014" name="Science">
        <title>Ancient hybridizations among the ancestral genomes of bread wheat.</title>
        <authorList>
            <consortium name="International Wheat Genome Sequencing Consortium,"/>
            <person name="Marcussen T."/>
            <person name="Sandve S.R."/>
            <person name="Heier L."/>
            <person name="Spannagl M."/>
            <person name="Pfeifer M."/>
            <person name="Jakobsen K.S."/>
            <person name="Wulff B.B."/>
            <person name="Steuernagel B."/>
            <person name="Mayer K.F."/>
            <person name="Olsen O.A."/>
        </authorList>
    </citation>
    <scope>NUCLEOTIDE SEQUENCE [LARGE SCALE GENOMIC DNA]</scope>
    <source>
        <strain evidence="2">cv. AL8/78</strain>
    </source>
</reference>
<reference evidence="2" key="2">
    <citation type="journal article" date="2017" name="Nat. Plants">
        <title>The Aegilops tauschii genome reveals multiple impacts of transposons.</title>
        <authorList>
            <person name="Zhao G."/>
            <person name="Zou C."/>
            <person name="Li K."/>
            <person name="Wang K."/>
            <person name="Li T."/>
            <person name="Gao L."/>
            <person name="Zhang X."/>
            <person name="Wang H."/>
            <person name="Yang Z."/>
            <person name="Liu X."/>
            <person name="Jiang W."/>
            <person name="Mao L."/>
            <person name="Kong X."/>
            <person name="Jiao Y."/>
            <person name="Jia J."/>
        </authorList>
    </citation>
    <scope>NUCLEOTIDE SEQUENCE [LARGE SCALE GENOMIC DNA]</scope>
    <source>
        <strain evidence="2">cv. AL8/78</strain>
    </source>
</reference>
<accession>A0A453EAX9</accession>
<dbReference type="EnsemblPlants" id="AET3Gv20278000.27">
    <property type="protein sequence ID" value="AET3Gv20278000.27"/>
    <property type="gene ID" value="AET3Gv20278000"/>
</dbReference>